<evidence type="ECO:0000313" key="1">
    <source>
        <dbReference type="EMBL" id="GBP58746.1"/>
    </source>
</evidence>
<dbReference type="Proteomes" id="UP000299102">
    <property type="component" value="Unassembled WGS sequence"/>
</dbReference>
<reference evidence="1 2" key="1">
    <citation type="journal article" date="2019" name="Commun. Biol.">
        <title>The bagworm genome reveals a unique fibroin gene that provides high tensile strength.</title>
        <authorList>
            <person name="Kono N."/>
            <person name="Nakamura H."/>
            <person name="Ohtoshi R."/>
            <person name="Tomita M."/>
            <person name="Numata K."/>
            <person name="Arakawa K."/>
        </authorList>
    </citation>
    <scope>NUCLEOTIDE SEQUENCE [LARGE SCALE GENOMIC DNA]</scope>
</reference>
<sequence>MTPLHPCCYHSHTFSILRSPTPSYSSTNRTAIYNGLSRTPRPRRCMIIKTRKRMRRWPLERYPSAAERPNYLPWNVAARSAEVSFQRIVDWRAFLSLIVSIEGLNKKKAVSNNRRCDETTLNAMSAISAILLF</sequence>
<organism evidence="1 2">
    <name type="scientific">Eumeta variegata</name>
    <name type="common">Bagworm moth</name>
    <name type="synonym">Eumeta japonica</name>
    <dbReference type="NCBI Taxonomy" id="151549"/>
    <lineage>
        <taxon>Eukaryota</taxon>
        <taxon>Metazoa</taxon>
        <taxon>Ecdysozoa</taxon>
        <taxon>Arthropoda</taxon>
        <taxon>Hexapoda</taxon>
        <taxon>Insecta</taxon>
        <taxon>Pterygota</taxon>
        <taxon>Neoptera</taxon>
        <taxon>Endopterygota</taxon>
        <taxon>Lepidoptera</taxon>
        <taxon>Glossata</taxon>
        <taxon>Ditrysia</taxon>
        <taxon>Tineoidea</taxon>
        <taxon>Psychidae</taxon>
        <taxon>Oiketicinae</taxon>
        <taxon>Eumeta</taxon>
    </lineage>
</organism>
<accession>A0A4C1X4T3</accession>
<keyword evidence="2" id="KW-1185">Reference proteome</keyword>
<dbReference type="AlphaFoldDB" id="A0A4C1X4T3"/>
<gene>
    <name evidence="1" type="ORF">EVAR_35525_1</name>
</gene>
<evidence type="ECO:0000313" key="2">
    <source>
        <dbReference type="Proteomes" id="UP000299102"/>
    </source>
</evidence>
<protein>
    <submittedName>
        <fullName evidence="1">Uncharacterized protein</fullName>
    </submittedName>
</protein>
<comment type="caution">
    <text evidence="1">The sequence shown here is derived from an EMBL/GenBank/DDBJ whole genome shotgun (WGS) entry which is preliminary data.</text>
</comment>
<dbReference type="EMBL" id="BGZK01000743">
    <property type="protein sequence ID" value="GBP58746.1"/>
    <property type="molecule type" value="Genomic_DNA"/>
</dbReference>
<proteinExistence type="predicted"/>
<name>A0A4C1X4T3_EUMVA</name>